<evidence type="ECO:0000313" key="1">
    <source>
        <dbReference type="EMBL" id="KAA6372136.1"/>
    </source>
</evidence>
<proteinExistence type="predicted"/>
<protein>
    <submittedName>
        <fullName evidence="1">Uncharacterized protein</fullName>
    </submittedName>
</protein>
<evidence type="ECO:0000313" key="2">
    <source>
        <dbReference type="Proteomes" id="UP000324800"/>
    </source>
</evidence>
<name>A0A5J4UN62_9EUKA</name>
<accession>A0A5J4UN62</accession>
<dbReference type="AlphaFoldDB" id="A0A5J4UN62"/>
<reference evidence="1 2" key="1">
    <citation type="submission" date="2019-03" db="EMBL/GenBank/DDBJ databases">
        <title>Single cell metagenomics reveals metabolic interactions within the superorganism composed of flagellate Streblomastix strix and complex community of Bacteroidetes bacteria on its surface.</title>
        <authorList>
            <person name="Treitli S.C."/>
            <person name="Kolisko M."/>
            <person name="Husnik F."/>
            <person name="Keeling P."/>
            <person name="Hampl V."/>
        </authorList>
    </citation>
    <scope>NUCLEOTIDE SEQUENCE [LARGE SCALE GENOMIC DNA]</scope>
    <source>
        <strain evidence="1">ST1C</strain>
    </source>
</reference>
<organism evidence="1 2">
    <name type="scientific">Streblomastix strix</name>
    <dbReference type="NCBI Taxonomy" id="222440"/>
    <lineage>
        <taxon>Eukaryota</taxon>
        <taxon>Metamonada</taxon>
        <taxon>Preaxostyla</taxon>
        <taxon>Oxymonadida</taxon>
        <taxon>Streblomastigidae</taxon>
        <taxon>Streblomastix</taxon>
    </lineage>
</organism>
<dbReference type="EMBL" id="SNRW01013858">
    <property type="protein sequence ID" value="KAA6372136.1"/>
    <property type="molecule type" value="Genomic_DNA"/>
</dbReference>
<sequence>MINLASLLQIHNYLITFFILLKQVTRDRNMLELHRWVDCTDWVGWERGGARVYVGDVLKQSPNGDYYSTSPTQTLAPPLYF</sequence>
<comment type="caution">
    <text evidence="1">The sequence shown here is derived from an EMBL/GenBank/DDBJ whole genome shotgun (WGS) entry which is preliminary data.</text>
</comment>
<dbReference type="Proteomes" id="UP000324800">
    <property type="component" value="Unassembled WGS sequence"/>
</dbReference>
<gene>
    <name evidence="1" type="ORF">EZS28_032336</name>
</gene>